<evidence type="ECO:0000256" key="1">
    <source>
        <dbReference type="SAM" id="MobiDB-lite"/>
    </source>
</evidence>
<sequence length="107" mass="11681">MEVNREKHEAHTSQESTRYTPSQVLANHNTPFVHVLGSIAISLCSSSSGGVWWRSSGAAAAAAGVVGVTAVLDRRLVVPRAQECCNKGHPEVEIRRRSRMGEEQEEQ</sequence>
<dbReference type="EMBL" id="VSRR010002713">
    <property type="protein sequence ID" value="MPC32876.1"/>
    <property type="molecule type" value="Genomic_DNA"/>
</dbReference>
<organism evidence="2 3">
    <name type="scientific">Portunus trituberculatus</name>
    <name type="common">Swimming crab</name>
    <name type="synonym">Neptunus trituberculatus</name>
    <dbReference type="NCBI Taxonomy" id="210409"/>
    <lineage>
        <taxon>Eukaryota</taxon>
        <taxon>Metazoa</taxon>
        <taxon>Ecdysozoa</taxon>
        <taxon>Arthropoda</taxon>
        <taxon>Crustacea</taxon>
        <taxon>Multicrustacea</taxon>
        <taxon>Malacostraca</taxon>
        <taxon>Eumalacostraca</taxon>
        <taxon>Eucarida</taxon>
        <taxon>Decapoda</taxon>
        <taxon>Pleocyemata</taxon>
        <taxon>Brachyura</taxon>
        <taxon>Eubrachyura</taxon>
        <taxon>Portunoidea</taxon>
        <taxon>Portunidae</taxon>
        <taxon>Portuninae</taxon>
        <taxon>Portunus</taxon>
    </lineage>
</organism>
<feature type="compositionally biased region" description="Basic and acidic residues" evidence="1">
    <location>
        <begin position="1"/>
        <end position="12"/>
    </location>
</feature>
<keyword evidence="3" id="KW-1185">Reference proteome</keyword>
<dbReference type="AlphaFoldDB" id="A0A5B7EI69"/>
<evidence type="ECO:0000313" key="2">
    <source>
        <dbReference type="EMBL" id="MPC32876.1"/>
    </source>
</evidence>
<comment type="caution">
    <text evidence="2">The sequence shown here is derived from an EMBL/GenBank/DDBJ whole genome shotgun (WGS) entry which is preliminary data.</text>
</comment>
<feature type="region of interest" description="Disordered" evidence="1">
    <location>
        <begin position="1"/>
        <end position="21"/>
    </location>
</feature>
<proteinExistence type="predicted"/>
<reference evidence="2 3" key="1">
    <citation type="submission" date="2019-05" db="EMBL/GenBank/DDBJ databases">
        <title>Another draft genome of Portunus trituberculatus and its Hox gene families provides insights of decapod evolution.</title>
        <authorList>
            <person name="Jeong J.-H."/>
            <person name="Song I."/>
            <person name="Kim S."/>
            <person name="Choi T."/>
            <person name="Kim D."/>
            <person name="Ryu S."/>
            <person name="Kim W."/>
        </authorList>
    </citation>
    <scope>NUCLEOTIDE SEQUENCE [LARGE SCALE GENOMIC DNA]</scope>
    <source>
        <tissue evidence="2">Muscle</tissue>
    </source>
</reference>
<evidence type="ECO:0000313" key="3">
    <source>
        <dbReference type="Proteomes" id="UP000324222"/>
    </source>
</evidence>
<gene>
    <name evidence="2" type="ORF">E2C01_026209</name>
</gene>
<dbReference type="Proteomes" id="UP000324222">
    <property type="component" value="Unassembled WGS sequence"/>
</dbReference>
<protein>
    <submittedName>
        <fullName evidence="2">Uncharacterized protein</fullName>
    </submittedName>
</protein>
<name>A0A5B7EI69_PORTR</name>
<accession>A0A5B7EI69</accession>